<feature type="domain" description="PAC" evidence="10">
    <location>
        <begin position="1084"/>
        <end position="1136"/>
    </location>
</feature>
<dbReference type="PROSITE" id="PS50122">
    <property type="entry name" value="CHEB"/>
    <property type="match status" value="1"/>
</dbReference>
<organism evidence="13 14">
    <name type="scientific">Thiorhodococcus drewsii AZ1</name>
    <dbReference type="NCBI Taxonomy" id="765913"/>
    <lineage>
        <taxon>Bacteria</taxon>
        <taxon>Pseudomonadati</taxon>
        <taxon>Pseudomonadota</taxon>
        <taxon>Gammaproteobacteria</taxon>
        <taxon>Chromatiales</taxon>
        <taxon>Chromatiaceae</taxon>
        <taxon>Thiorhodococcus</taxon>
    </lineage>
</organism>
<dbReference type="InterPro" id="IPR036890">
    <property type="entry name" value="HATPase_C_sf"/>
</dbReference>
<dbReference type="InterPro" id="IPR011006">
    <property type="entry name" value="CheY-like_superfamily"/>
</dbReference>
<dbReference type="SMART" id="SM00138">
    <property type="entry name" value="MeTrc"/>
    <property type="match status" value="1"/>
</dbReference>
<dbReference type="SUPFAM" id="SSF52738">
    <property type="entry name" value="Methylesterase CheB, C-terminal domain"/>
    <property type="match status" value="1"/>
</dbReference>
<dbReference type="PROSITE" id="PS50113">
    <property type="entry name" value="PAC"/>
    <property type="match status" value="3"/>
</dbReference>
<feature type="domain" description="PAC" evidence="10">
    <location>
        <begin position="817"/>
        <end position="868"/>
    </location>
</feature>
<dbReference type="PATRIC" id="fig|765913.3.peg.4050"/>
<dbReference type="Gene3D" id="3.40.50.2300">
    <property type="match status" value="1"/>
</dbReference>
<sequence>MHSGSDDSAQTPDSHPSSDQPTRDSEPRESVGFPIVGIGASAGGLEVLRTLFQEMPQDTGAGFVLVQHLDPTHDSMMAELLNKYARIPVVQVLDGMRVEPNRLHVIPPNTVMTVSDGTLHLSEPTERRGLRMPIDHFFSSLAHDRQEHAIAIVLSGTGTDGTYGVRLVKARGGMVLAQDPSTAAYDGMPRSAIGTGDVDYALPVEEMPHVLVRYIEHFSLQGAPTARMKQDQDYLDNILSLLIARENYDFRCYKRGTLHRRILRRMGLVHTPTFEAYHARLREDRDEVRSLGKDLLIGVTEFFRDRDAWEQLRDQVLPALFERIGKSEESVRVWVPGCATGEEAYSLAILLAETAESIGRPNNLIVFATDVSLDALEVARAGVYAESLVADIEPERLRRFFNHEGDRYQIKKSLRERVIFAPQNLLTDPPFSNLSLISCRNLLIYIEPEYQERILSLFHFSLQPGGYLFLGTSETTGQDSRLFEPLSKKWRLYRKIDTAAPSNLEFPSESIRRHRSGDMRQGVSRRPGTNYGVITQKALVEHFTPASVLVDRSHRVLYFHGAIRDYLGPAPGDPTDELLLLAAEGVRGKLRGALRQAASEKRQVISRGAHVRRGEQWYQVLITVTPIRETDEHGEQGGLLLVSFQDEGKEDPSVRTEVERREGEDSLVRQLEEELKSTREDLRSTIEQMETSNEELKASNEEVMSMNEELQSTNEELETSKEELQSLNEELTTLNSQLEDKVHELEETNNDLNNLLVSTDIATLFLDRNQRIRRYTPAVGKLMSLIPSDIGRLVTDITWRFEDADLLSDARRALAGQSVEFHEVQSRDYCWFQRRILPYRTEDDHTEGVVVTFTDITQHKRMEVALRQSETHLRRITDSLPVLISYIDKDLCYRFNNAVYQHWFGVDQDAVCGKRVQDLLGDAAFEAVRSHMETALSGTPAHFEGWVNYVLGEPRYVSADYIPDIEDQEGVQGFFALVTDITSRRRDEERLNSLHRENRRHLDEIQALLEAAPVGIFFARDKDCRDMVMNRAGAQMLRLPPDINPSMSGPEATGLTFRVLHDGKVLDPEDMPMQQAAKLGQTISGFQEVIEFEDGSRLDLLTYSAPLFDEKGEVRGSVGTFVDISEQKRLEAALREHSRELEEADRRKDQFLAMLGHELRNPLTPICTTIQIMQMNDERDIDLGWAADMIDRQAQHLKHMVDDLLDMSRIRRGLLSLDMARHTFQSLIQESLDALRPALEDKQQTLVLEIPEEPIFVIGDGTRLIQVISNLLSNAVRYTSNGGRIRLSLRIEGDRCLRLDVEDSGRGIASDLLPHVFSILDTTPTDAGRKHAGLGLGLTLVKQIVDMHEGEVEAFSEGEGRGSRFSVILPLASPESPEERSEDPEIGVDHVEHANPLLAATESCDILVVDDNQDVLDALGMLLKMVGHRVRLLDNGGQVLETIRAAPPEILLLDLGLPDVDGYKIAHALAQEPFRERIKIIAVTGYTDSAFTSAEGAHDFDVRLLKPVTLSALIPHLKPRDATAT</sequence>
<dbReference type="GO" id="GO:0000155">
    <property type="term" value="F:phosphorelay sensor kinase activity"/>
    <property type="evidence" value="ECO:0007669"/>
    <property type="project" value="InterPro"/>
</dbReference>
<dbReference type="InterPro" id="IPR013656">
    <property type="entry name" value="PAS_4"/>
</dbReference>
<evidence type="ECO:0000259" key="8">
    <source>
        <dbReference type="PROSITE" id="PS50109"/>
    </source>
</evidence>
<dbReference type="SMART" id="SM00086">
    <property type="entry name" value="PAC"/>
    <property type="match status" value="2"/>
</dbReference>
<dbReference type="Pfam" id="PF03705">
    <property type="entry name" value="CheR_N"/>
    <property type="match status" value="1"/>
</dbReference>
<keyword evidence="14" id="KW-1185">Reference proteome</keyword>
<keyword evidence="13" id="KW-0489">Methyltransferase</keyword>
<gene>
    <name evidence="13" type="ORF">ThidrDRAFT_3978</name>
</gene>
<feature type="region of interest" description="Disordered" evidence="7">
    <location>
        <begin position="646"/>
        <end position="666"/>
    </location>
</feature>
<keyword evidence="6" id="KW-0175">Coiled coil</keyword>
<dbReference type="InterPro" id="IPR001610">
    <property type="entry name" value="PAC"/>
</dbReference>
<dbReference type="InterPro" id="IPR050903">
    <property type="entry name" value="Bact_Chemotaxis_MeTrfase"/>
</dbReference>
<dbReference type="PROSITE" id="PS50123">
    <property type="entry name" value="CHER"/>
    <property type="match status" value="1"/>
</dbReference>
<dbReference type="GO" id="GO:0000156">
    <property type="term" value="F:phosphorelay response regulator activity"/>
    <property type="evidence" value="ECO:0007669"/>
    <property type="project" value="InterPro"/>
</dbReference>
<dbReference type="SMART" id="SM00448">
    <property type="entry name" value="REC"/>
    <property type="match status" value="1"/>
</dbReference>
<dbReference type="InterPro" id="IPR022642">
    <property type="entry name" value="CheR_C"/>
</dbReference>
<dbReference type="GO" id="GO:0032259">
    <property type="term" value="P:methylation"/>
    <property type="evidence" value="ECO:0007669"/>
    <property type="project" value="UniProtKB-KW"/>
</dbReference>
<dbReference type="InterPro" id="IPR036097">
    <property type="entry name" value="HisK_dim/P_sf"/>
</dbReference>
<evidence type="ECO:0000259" key="9">
    <source>
        <dbReference type="PROSITE" id="PS50110"/>
    </source>
</evidence>
<protein>
    <recommendedName>
        <fullName evidence="2">histidine kinase</fullName>
        <ecNumber evidence="2">2.7.13.3</ecNumber>
    </recommendedName>
</protein>
<dbReference type="InterPro" id="IPR035909">
    <property type="entry name" value="CheB_C"/>
</dbReference>
<dbReference type="InterPro" id="IPR000700">
    <property type="entry name" value="PAS-assoc_C"/>
</dbReference>
<dbReference type="Pfam" id="PF01739">
    <property type="entry name" value="CheR"/>
    <property type="match status" value="1"/>
</dbReference>
<dbReference type="InterPro" id="IPR003594">
    <property type="entry name" value="HATPase_dom"/>
</dbReference>
<feature type="coiled-coil region" evidence="6">
    <location>
        <begin position="984"/>
        <end position="1011"/>
    </location>
</feature>
<feature type="region of interest" description="Disordered" evidence="7">
    <location>
        <begin position="1"/>
        <end position="35"/>
    </location>
</feature>
<evidence type="ECO:0000256" key="4">
    <source>
        <dbReference type="PROSITE-ProRule" id="PRU00050"/>
    </source>
</evidence>
<feature type="domain" description="CheB-type methylesterase" evidence="11">
    <location>
        <begin position="29"/>
        <end position="218"/>
    </location>
</feature>
<dbReference type="GO" id="GO:0008984">
    <property type="term" value="F:protein-glutamate methylesterase activity"/>
    <property type="evidence" value="ECO:0007669"/>
    <property type="project" value="InterPro"/>
</dbReference>
<dbReference type="EMBL" id="AFWT01000043">
    <property type="protein sequence ID" value="EGV28212.1"/>
    <property type="molecule type" value="Genomic_DNA"/>
</dbReference>
<keyword evidence="5" id="KW-0597">Phosphoprotein</keyword>
<dbReference type="GO" id="GO:0008757">
    <property type="term" value="F:S-adenosylmethionine-dependent methyltransferase activity"/>
    <property type="evidence" value="ECO:0007669"/>
    <property type="project" value="InterPro"/>
</dbReference>
<dbReference type="SUPFAM" id="SSF55874">
    <property type="entry name" value="ATPase domain of HSP90 chaperone/DNA topoisomerase II/histidine kinase"/>
    <property type="match status" value="1"/>
</dbReference>
<dbReference type="Gene3D" id="3.30.450.20">
    <property type="entry name" value="PAS domain"/>
    <property type="match status" value="3"/>
</dbReference>
<dbReference type="CDD" id="cd00082">
    <property type="entry name" value="HisKA"/>
    <property type="match status" value="1"/>
</dbReference>
<feature type="active site" evidence="4">
    <location>
        <position position="41"/>
    </location>
</feature>
<evidence type="ECO:0000256" key="1">
    <source>
        <dbReference type="ARBA" id="ARBA00000085"/>
    </source>
</evidence>
<dbReference type="CDD" id="cd00130">
    <property type="entry name" value="PAS"/>
    <property type="match status" value="1"/>
</dbReference>
<dbReference type="InterPro" id="IPR022641">
    <property type="entry name" value="CheR_N"/>
</dbReference>
<dbReference type="InterPro" id="IPR001789">
    <property type="entry name" value="Sig_transdc_resp-reg_receiver"/>
</dbReference>
<feature type="active site" evidence="4">
    <location>
        <position position="160"/>
    </location>
</feature>
<dbReference type="SUPFAM" id="SSF55785">
    <property type="entry name" value="PYP-like sensor domain (PAS domain)"/>
    <property type="match status" value="3"/>
</dbReference>
<feature type="coiled-coil region" evidence="6">
    <location>
        <begin position="1127"/>
        <end position="1154"/>
    </location>
</feature>
<proteinExistence type="predicted"/>
<dbReference type="SMART" id="SM00388">
    <property type="entry name" value="HisKA"/>
    <property type="match status" value="1"/>
</dbReference>
<dbReference type="Proteomes" id="UP000004200">
    <property type="component" value="Unassembled WGS sequence"/>
</dbReference>
<dbReference type="InterPro" id="IPR000014">
    <property type="entry name" value="PAS"/>
</dbReference>
<evidence type="ECO:0000313" key="13">
    <source>
        <dbReference type="EMBL" id="EGV28212.1"/>
    </source>
</evidence>
<feature type="compositionally biased region" description="Polar residues" evidence="7">
    <location>
        <begin position="1"/>
        <end position="20"/>
    </location>
</feature>
<reference evidence="13 14" key="1">
    <citation type="submission" date="2011-06" db="EMBL/GenBank/DDBJ databases">
        <title>The draft genome of Thiorhodococcus drewsii AZ1.</title>
        <authorList>
            <consortium name="US DOE Joint Genome Institute (JGI-PGF)"/>
            <person name="Lucas S."/>
            <person name="Han J."/>
            <person name="Lapidus A."/>
            <person name="Cheng J.-F."/>
            <person name="Goodwin L."/>
            <person name="Pitluck S."/>
            <person name="Peters L."/>
            <person name="Land M.L."/>
            <person name="Hauser L."/>
            <person name="Vogl K."/>
            <person name="Liu Z."/>
            <person name="Imhoff J."/>
            <person name="Thiel V."/>
            <person name="Frigaard N.-U."/>
            <person name="Bryant D.A."/>
            <person name="Woyke T.J."/>
        </authorList>
    </citation>
    <scope>NUCLEOTIDE SEQUENCE [LARGE SCALE GENOMIC DNA]</scope>
    <source>
        <strain evidence="13 14">AZ1</strain>
    </source>
</reference>
<feature type="domain" description="PAC" evidence="10">
    <location>
        <begin position="941"/>
        <end position="993"/>
    </location>
</feature>
<evidence type="ECO:0000256" key="7">
    <source>
        <dbReference type="SAM" id="MobiDB-lite"/>
    </source>
</evidence>
<evidence type="ECO:0000256" key="3">
    <source>
        <dbReference type="ARBA" id="ARBA00022500"/>
    </source>
</evidence>
<dbReference type="InterPro" id="IPR005467">
    <property type="entry name" value="His_kinase_dom"/>
</dbReference>
<dbReference type="EC" id="2.7.13.3" evidence="2"/>
<feature type="domain" description="Response regulatory" evidence="9">
    <location>
        <begin position="1405"/>
        <end position="1518"/>
    </location>
</feature>
<evidence type="ECO:0000259" key="10">
    <source>
        <dbReference type="PROSITE" id="PS50113"/>
    </source>
</evidence>
<evidence type="ECO:0000259" key="12">
    <source>
        <dbReference type="PROSITE" id="PS50123"/>
    </source>
</evidence>
<dbReference type="CDD" id="cd16434">
    <property type="entry name" value="CheB-CheR_fusion"/>
    <property type="match status" value="1"/>
</dbReference>
<dbReference type="PROSITE" id="PS50109">
    <property type="entry name" value="HIS_KIN"/>
    <property type="match status" value="1"/>
</dbReference>
<dbReference type="SMART" id="SM00387">
    <property type="entry name" value="HATPase_c"/>
    <property type="match status" value="1"/>
</dbReference>
<dbReference type="InterPro" id="IPR000780">
    <property type="entry name" value="CheR_MeTrfase"/>
</dbReference>
<dbReference type="InterPro" id="IPR035965">
    <property type="entry name" value="PAS-like_dom_sf"/>
</dbReference>
<dbReference type="SUPFAM" id="SSF47384">
    <property type="entry name" value="Homodimeric domain of signal transducing histidine kinase"/>
    <property type="match status" value="1"/>
</dbReference>
<name>G2E6R5_9GAMM</name>
<feature type="domain" description="Histidine kinase" evidence="8">
    <location>
        <begin position="1154"/>
        <end position="1373"/>
    </location>
</feature>
<keyword evidence="13" id="KW-0418">Kinase</keyword>
<dbReference type="Gene3D" id="3.40.50.180">
    <property type="entry name" value="Methylesterase CheB, C-terminal domain"/>
    <property type="match status" value="1"/>
</dbReference>
<dbReference type="Pfam" id="PF08448">
    <property type="entry name" value="PAS_4"/>
    <property type="match status" value="2"/>
</dbReference>
<evidence type="ECO:0000259" key="11">
    <source>
        <dbReference type="PROSITE" id="PS50122"/>
    </source>
</evidence>
<dbReference type="eggNOG" id="COG1352">
    <property type="taxonomic scope" value="Bacteria"/>
</dbReference>
<dbReference type="Gene3D" id="3.30.565.10">
    <property type="entry name" value="Histidine kinase-like ATPase, C-terminal domain"/>
    <property type="match status" value="1"/>
</dbReference>
<accession>G2E6R5</accession>
<dbReference type="SUPFAM" id="SSF53335">
    <property type="entry name" value="S-adenosyl-L-methionine-dependent methyltransferases"/>
    <property type="match status" value="1"/>
</dbReference>
<feature type="modified residue" description="4-aspartylphosphate" evidence="5">
    <location>
        <position position="1454"/>
    </location>
</feature>
<dbReference type="SMART" id="SM00091">
    <property type="entry name" value="PAS"/>
    <property type="match status" value="3"/>
</dbReference>
<comment type="catalytic activity">
    <reaction evidence="1">
        <text>ATP + protein L-histidine = ADP + protein N-phospho-L-histidine.</text>
        <dbReference type="EC" id="2.7.13.3"/>
    </reaction>
</comment>
<keyword evidence="4 13" id="KW-0378">Hydrolase</keyword>
<dbReference type="SUPFAM" id="SSF52172">
    <property type="entry name" value="CheY-like"/>
    <property type="match status" value="1"/>
</dbReference>
<dbReference type="Pfam" id="PF13596">
    <property type="entry name" value="PAS_10"/>
    <property type="match status" value="1"/>
</dbReference>
<keyword evidence="3 4" id="KW-0145">Chemotaxis</keyword>
<evidence type="ECO:0000313" key="14">
    <source>
        <dbReference type="Proteomes" id="UP000004200"/>
    </source>
</evidence>
<dbReference type="SUPFAM" id="SSF47757">
    <property type="entry name" value="Chemotaxis receptor methyltransferase CheR, N-terminal domain"/>
    <property type="match status" value="1"/>
</dbReference>
<dbReference type="eggNOG" id="COG5002">
    <property type="taxonomic scope" value="Bacteria"/>
</dbReference>
<dbReference type="PANTHER" id="PTHR24422">
    <property type="entry name" value="CHEMOTAXIS PROTEIN METHYLTRANSFERASE"/>
    <property type="match status" value="1"/>
</dbReference>
<dbReference type="eggNOG" id="COG2201">
    <property type="taxonomic scope" value="Bacteria"/>
</dbReference>
<dbReference type="STRING" id="765913.ThidrDRAFT_3978"/>
<feature type="active site" evidence="4">
    <location>
        <position position="68"/>
    </location>
</feature>
<dbReference type="InterPro" id="IPR029063">
    <property type="entry name" value="SAM-dependent_MTases_sf"/>
</dbReference>
<dbReference type="Pfam" id="PF02518">
    <property type="entry name" value="HATPase_c"/>
    <property type="match status" value="1"/>
</dbReference>
<dbReference type="InterPro" id="IPR003661">
    <property type="entry name" value="HisK_dim/P_dom"/>
</dbReference>
<dbReference type="GO" id="GO:0005737">
    <property type="term" value="C:cytoplasm"/>
    <property type="evidence" value="ECO:0007669"/>
    <property type="project" value="InterPro"/>
</dbReference>
<dbReference type="RefSeq" id="WP_007042691.1">
    <property type="nucleotide sequence ID" value="NZ_AFWT01000043.1"/>
</dbReference>
<dbReference type="Pfam" id="PF00072">
    <property type="entry name" value="Response_reg"/>
    <property type="match status" value="1"/>
</dbReference>
<dbReference type="Gene3D" id="3.40.50.150">
    <property type="entry name" value="Vaccinia Virus protein VP39"/>
    <property type="match status" value="1"/>
</dbReference>
<evidence type="ECO:0000256" key="2">
    <source>
        <dbReference type="ARBA" id="ARBA00012438"/>
    </source>
</evidence>
<feature type="domain" description="CheR-type methyltransferase" evidence="12">
    <location>
        <begin position="223"/>
        <end position="484"/>
    </location>
</feature>
<dbReference type="NCBIfam" id="TIGR00229">
    <property type="entry name" value="sensory_box"/>
    <property type="match status" value="1"/>
</dbReference>
<dbReference type="InterPro" id="IPR000673">
    <property type="entry name" value="Sig_transdc_resp-reg_Me-estase"/>
</dbReference>
<dbReference type="OrthoDB" id="9816309at2"/>
<dbReference type="Gene3D" id="1.10.287.130">
    <property type="match status" value="1"/>
</dbReference>
<dbReference type="Pfam" id="PF00512">
    <property type="entry name" value="HisKA"/>
    <property type="match status" value="1"/>
</dbReference>
<dbReference type="GO" id="GO:0006935">
    <property type="term" value="P:chemotaxis"/>
    <property type="evidence" value="ECO:0007669"/>
    <property type="project" value="UniProtKB-UniRule"/>
</dbReference>
<comment type="caution">
    <text evidence="13">The sequence shown here is derived from an EMBL/GenBank/DDBJ whole genome shotgun (WGS) entry which is preliminary data.</text>
</comment>
<dbReference type="PANTHER" id="PTHR24422:SF27">
    <property type="entry name" value="PROTEIN-GLUTAMATE O-METHYLTRANSFERASE"/>
    <property type="match status" value="1"/>
</dbReference>
<evidence type="ECO:0000256" key="5">
    <source>
        <dbReference type="PROSITE-ProRule" id="PRU00169"/>
    </source>
</evidence>
<dbReference type="PRINTS" id="PR00996">
    <property type="entry name" value="CHERMTFRASE"/>
</dbReference>
<dbReference type="Pfam" id="PF01339">
    <property type="entry name" value="CheB_methylest"/>
    <property type="match status" value="1"/>
</dbReference>
<keyword evidence="13" id="KW-0808">Transferase</keyword>
<dbReference type="PROSITE" id="PS50110">
    <property type="entry name" value="RESPONSE_REGULATORY"/>
    <property type="match status" value="1"/>
</dbReference>
<evidence type="ECO:0000256" key="6">
    <source>
        <dbReference type="SAM" id="Coils"/>
    </source>
</evidence>